<dbReference type="InterPro" id="IPR009003">
    <property type="entry name" value="Peptidase_S1_PA"/>
</dbReference>
<dbReference type="GO" id="GO:0004252">
    <property type="term" value="F:serine-type endopeptidase activity"/>
    <property type="evidence" value="ECO:0007669"/>
    <property type="project" value="InterPro"/>
</dbReference>
<evidence type="ECO:0000256" key="4">
    <source>
        <dbReference type="ARBA" id="ARBA00022825"/>
    </source>
</evidence>
<dbReference type="EMBL" id="CP036433">
    <property type="protein sequence ID" value="QDU94158.1"/>
    <property type="molecule type" value="Genomic_DNA"/>
</dbReference>
<evidence type="ECO:0000256" key="3">
    <source>
        <dbReference type="ARBA" id="ARBA00022801"/>
    </source>
</evidence>
<gene>
    <name evidence="6" type="primary">htrA_3</name>
    <name evidence="6" type="ORF">Pla8534_19460</name>
</gene>
<dbReference type="FunFam" id="2.40.10.10:FF:000001">
    <property type="entry name" value="Periplasmic serine protease DegS"/>
    <property type="match status" value="1"/>
</dbReference>
<evidence type="ECO:0000313" key="6">
    <source>
        <dbReference type="EMBL" id="QDU94158.1"/>
    </source>
</evidence>
<dbReference type="Pfam" id="PF13365">
    <property type="entry name" value="Trypsin_2"/>
    <property type="match status" value="1"/>
</dbReference>
<evidence type="ECO:0000259" key="5">
    <source>
        <dbReference type="PROSITE" id="PS50106"/>
    </source>
</evidence>
<dbReference type="SUPFAM" id="SSF50156">
    <property type="entry name" value="PDZ domain-like"/>
    <property type="match status" value="1"/>
</dbReference>
<dbReference type="OrthoDB" id="248175at2"/>
<sequence>MADNRSLFRMTFLNALLTLLLAAMLVWQVVMLPTGKGIDPLVEMRPQSADVELTSLEQSTIDIFRRVSPSVVHITTLVNARRSVFSFDNEQIEQGSGSGFLWDNQGHVVTNFHVIQNADAAQITLANHATYPGRLVGAYPDKDLAVLTIDAPPEELRQIALGTSRHLEVGQSVLAIGNPFGLDQTLTTGVVSAVGRQIRSVNNRTIRDVIQTDAAINPGNSGGPLLDSSGRLIGVNSSILSPSGAFAGVGFAIPIDEVNRVVTELIRHGKIVRPSFGVELAPDQWRRYLQAPGVLVLNVEEGSPAAKAGILPTRRAFDGEIELGDFIVSLDDQPINSTDDYLSALESKAAGDAVKVVVRRGRTEKTFQLQVHSGN</sequence>
<keyword evidence="2 6" id="KW-0645">Protease</keyword>
<evidence type="ECO:0000256" key="2">
    <source>
        <dbReference type="ARBA" id="ARBA00022670"/>
    </source>
</evidence>
<name>A0A518DQP3_9BACT</name>
<dbReference type="PANTHER" id="PTHR43343:SF3">
    <property type="entry name" value="PROTEASE DO-LIKE 8, CHLOROPLASTIC"/>
    <property type="match status" value="1"/>
</dbReference>
<accession>A0A518DQP3</accession>
<dbReference type="Proteomes" id="UP000317648">
    <property type="component" value="Chromosome"/>
</dbReference>
<keyword evidence="4" id="KW-0720">Serine protease</keyword>
<dbReference type="InterPro" id="IPR051201">
    <property type="entry name" value="Chloro_Bact_Ser_Proteases"/>
</dbReference>
<feature type="domain" description="PDZ" evidence="5">
    <location>
        <begin position="265"/>
        <end position="362"/>
    </location>
</feature>
<dbReference type="InterPro" id="IPR043504">
    <property type="entry name" value="Peptidase_S1_PA_chymotrypsin"/>
</dbReference>
<reference evidence="6 7" key="1">
    <citation type="submission" date="2019-02" db="EMBL/GenBank/DDBJ databases">
        <title>Deep-cultivation of Planctomycetes and their phenomic and genomic characterization uncovers novel biology.</title>
        <authorList>
            <person name="Wiegand S."/>
            <person name="Jogler M."/>
            <person name="Boedeker C."/>
            <person name="Pinto D."/>
            <person name="Vollmers J."/>
            <person name="Rivas-Marin E."/>
            <person name="Kohn T."/>
            <person name="Peeters S.H."/>
            <person name="Heuer A."/>
            <person name="Rast P."/>
            <person name="Oberbeckmann S."/>
            <person name="Bunk B."/>
            <person name="Jeske O."/>
            <person name="Meyerdierks A."/>
            <person name="Storesund J.E."/>
            <person name="Kallscheuer N."/>
            <person name="Luecker S."/>
            <person name="Lage O.M."/>
            <person name="Pohl T."/>
            <person name="Merkel B.J."/>
            <person name="Hornburger P."/>
            <person name="Mueller R.-W."/>
            <person name="Bruemmer F."/>
            <person name="Labrenz M."/>
            <person name="Spormann A.M."/>
            <person name="Op den Camp H."/>
            <person name="Overmann J."/>
            <person name="Amann R."/>
            <person name="Jetten M.S.M."/>
            <person name="Mascher T."/>
            <person name="Medema M.H."/>
            <person name="Devos D.P."/>
            <person name="Kaster A.-K."/>
            <person name="Ovreas L."/>
            <person name="Rohde M."/>
            <person name="Galperin M.Y."/>
            <person name="Jogler C."/>
        </authorList>
    </citation>
    <scope>NUCLEOTIDE SEQUENCE [LARGE SCALE GENOMIC DNA]</scope>
    <source>
        <strain evidence="6 7">Pla85_3_4</strain>
    </source>
</reference>
<dbReference type="KEGG" id="lcre:Pla8534_19460"/>
<evidence type="ECO:0000256" key="1">
    <source>
        <dbReference type="ARBA" id="ARBA00010541"/>
    </source>
</evidence>
<protein>
    <submittedName>
        <fullName evidence="6">Serine protease HtrA</fullName>
    </submittedName>
</protein>
<dbReference type="SUPFAM" id="SSF50494">
    <property type="entry name" value="Trypsin-like serine proteases"/>
    <property type="match status" value="1"/>
</dbReference>
<dbReference type="RefSeq" id="WP_145052074.1">
    <property type="nucleotide sequence ID" value="NZ_CP036433.1"/>
</dbReference>
<dbReference type="Gene3D" id="2.30.42.10">
    <property type="match status" value="1"/>
</dbReference>
<dbReference type="AlphaFoldDB" id="A0A518DQP3"/>
<dbReference type="PRINTS" id="PR00834">
    <property type="entry name" value="PROTEASES2C"/>
</dbReference>
<dbReference type="InterPro" id="IPR036034">
    <property type="entry name" value="PDZ_sf"/>
</dbReference>
<dbReference type="PANTHER" id="PTHR43343">
    <property type="entry name" value="PEPTIDASE S12"/>
    <property type="match status" value="1"/>
</dbReference>
<evidence type="ECO:0000313" key="7">
    <source>
        <dbReference type="Proteomes" id="UP000317648"/>
    </source>
</evidence>
<proteinExistence type="inferred from homology"/>
<dbReference type="PROSITE" id="PS50106">
    <property type="entry name" value="PDZ"/>
    <property type="match status" value="1"/>
</dbReference>
<dbReference type="Gene3D" id="2.40.10.10">
    <property type="entry name" value="Trypsin-like serine proteases"/>
    <property type="match status" value="2"/>
</dbReference>
<dbReference type="SMART" id="SM00228">
    <property type="entry name" value="PDZ"/>
    <property type="match status" value="1"/>
</dbReference>
<keyword evidence="7" id="KW-1185">Reference proteome</keyword>
<comment type="similarity">
    <text evidence="1">Belongs to the peptidase S1C family.</text>
</comment>
<dbReference type="Pfam" id="PF13180">
    <property type="entry name" value="PDZ_2"/>
    <property type="match status" value="1"/>
</dbReference>
<keyword evidence="3" id="KW-0378">Hydrolase</keyword>
<organism evidence="6 7">
    <name type="scientific">Lignipirellula cremea</name>
    <dbReference type="NCBI Taxonomy" id="2528010"/>
    <lineage>
        <taxon>Bacteria</taxon>
        <taxon>Pseudomonadati</taxon>
        <taxon>Planctomycetota</taxon>
        <taxon>Planctomycetia</taxon>
        <taxon>Pirellulales</taxon>
        <taxon>Pirellulaceae</taxon>
        <taxon>Lignipirellula</taxon>
    </lineage>
</organism>
<dbReference type="GO" id="GO:0006508">
    <property type="term" value="P:proteolysis"/>
    <property type="evidence" value="ECO:0007669"/>
    <property type="project" value="UniProtKB-KW"/>
</dbReference>
<dbReference type="InterPro" id="IPR001478">
    <property type="entry name" value="PDZ"/>
</dbReference>
<dbReference type="InterPro" id="IPR001940">
    <property type="entry name" value="Peptidase_S1C"/>
</dbReference>